<dbReference type="InterPro" id="IPR009057">
    <property type="entry name" value="Homeodomain-like_sf"/>
</dbReference>
<dbReference type="PRINTS" id="PR00032">
    <property type="entry name" value="HTHARAC"/>
</dbReference>
<protein>
    <submittedName>
        <fullName evidence="6">AraC family transcriptional regulator</fullName>
    </submittedName>
</protein>
<keyword evidence="7" id="KW-1185">Reference proteome</keyword>
<dbReference type="GO" id="GO:0043565">
    <property type="term" value="F:sequence-specific DNA binding"/>
    <property type="evidence" value="ECO:0007669"/>
    <property type="project" value="InterPro"/>
</dbReference>
<dbReference type="PANTHER" id="PTHR43280">
    <property type="entry name" value="ARAC-FAMILY TRANSCRIPTIONAL REGULATOR"/>
    <property type="match status" value="1"/>
</dbReference>
<organism evidence="6 7">
    <name type="scientific">Paenibacillus albicereus</name>
    <dbReference type="NCBI Taxonomy" id="2726185"/>
    <lineage>
        <taxon>Bacteria</taxon>
        <taxon>Bacillati</taxon>
        <taxon>Bacillota</taxon>
        <taxon>Bacilli</taxon>
        <taxon>Bacillales</taxon>
        <taxon>Paenibacillaceae</taxon>
        <taxon>Paenibacillus</taxon>
    </lineage>
</organism>
<dbReference type="InterPro" id="IPR014710">
    <property type="entry name" value="RmlC-like_jellyroll"/>
</dbReference>
<dbReference type="Gene3D" id="1.10.10.60">
    <property type="entry name" value="Homeodomain-like"/>
    <property type="match status" value="2"/>
</dbReference>
<accession>A0A6H2GTT0</accession>
<dbReference type="EMBL" id="CP051428">
    <property type="protein sequence ID" value="QJC50576.1"/>
    <property type="molecule type" value="Genomic_DNA"/>
</dbReference>
<evidence type="ECO:0000256" key="3">
    <source>
        <dbReference type="ARBA" id="ARBA00023163"/>
    </source>
</evidence>
<dbReference type="AlphaFoldDB" id="A0A6H2GTT0"/>
<evidence type="ECO:0000313" key="7">
    <source>
        <dbReference type="Proteomes" id="UP000502136"/>
    </source>
</evidence>
<feature type="region of interest" description="Disordered" evidence="4">
    <location>
        <begin position="92"/>
        <end position="121"/>
    </location>
</feature>
<dbReference type="GO" id="GO:0003700">
    <property type="term" value="F:DNA-binding transcription factor activity"/>
    <property type="evidence" value="ECO:0007669"/>
    <property type="project" value="InterPro"/>
</dbReference>
<dbReference type="Gene3D" id="2.60.120.10">
    <property type="entry name" value="Jelly Rolls"/>
    <property type="match status" value="1"/>
</dbReference>
<gene>
    <name evidence="6" type="ORF">HGI30_02515</name>
</gene>
<sequence>MLPASSDRQGMLEFSYRSDHPIHQEFHSHSFYEIYYFHEGDCTYLIGNRIYRLEPGDLLLMYGMTLHRPKVSGQAPYVRSIVHFDPEPLRALGGMPSADEGTQRDRPSGPPSPRTGLPGSVPLLQPFEELRNYRLQLRGPLRAEAEELLLRMHRHQQEDSPAAARRLRLAFEDLLCFVYERCREPLLLGAGGGARGSRDKEAIAQETMDYVELHLGEELELGRIAGELHVSRSYLSRSFKEVTGVPLFEYIYRQRINQARIRFLLEPDASVTDVGYAVGFKHPAHFSRLFKRLMGVSPDRYRRGL</sequence>
<dbReference type="RefSeq" id="WP_168906253.1">
    <property type="nucleotide sequence ID" value="NZ_CP051428.1"/>
</dbReference>
<dbReference type="Pfam" id="PF02311">
    <property type="entry name" value="AraC_binding"/>
    <property type="match status" value="1"/>
</dbReference>
<keyword evidence="1" id="KW-0805">Transcription regulation</keyword>
<dbReference type="SUPFAM" id="SSF51215">
    <property type="entry name" value="Regulatory protein AraC"/>
    <property type="match status" value="1"/>
</dbReference>
<evidence type="ECO:0000256" key="4">
    <source>
        <dbReference type="SAM" id="MobiDB-lite"/>
    </source>
</evidence>
<evidence type="ECO:0000259" key="5">
    <source>
        <dbReference type="PROSITE" id="PS01124"/>
    </source>
</evidence>
<evidence type="ECO:0000256" key="1">
    <source>
        <dbReference type="ARBA" id="ARBA00023015"/>
    </source>
</evidence>
<dbReference type="Pfam" id="PF12833">
    <property type="entry name" value="HTH_18"/>
    <property type="match status" value="1"/>
</dbReference>
<proteinExistence type="predicted"/>
<keyword evidence="3" id="KW-0804">Transcription</keyword>
<evidence type="ECO:0000313" key="6">
    <source>
        <dbReference type="EMBL" id="QJC50576.1"/>
    </source>
</evidence>
<dbReference type="SMART" id="SM00342">
    <property type="entry name" value="HTH_ARAC"/>
    <property type="match status" value="1"/>
</dbReference>
<dbReference type="SUPFAM" id="SSF46689">
    <property type="entry name" value="Homeodomain-like"/>
    <property type="match status" value="2"/>
</dbReference>
<dbReference type="InterPro" id="IPR018060">
    <property type="entry name" value="HTH_AraC"/>
</dbReference>
<keyword evidence="2" id="KW-0238">DNA-binding</keyword>
<name>A0A6H2GTT0_9BACL</name>
<dbReference type="KEGG" id="palr:HGI30_02515"/>
<dbReference type="InterPro" id="IPR020449">
    <property type="entry name" value="Tscrpt_reg_AraC-type_HTH"/>
</dbReference>
<dbReference type="PANTHER" id="PTHR43280:SF28">
    <property type="entry name" value="HTH-TYPE TRANSCRIPTIONAL ACTIVATOR RHAS"/>
    <property type="match status" value="1"/>
</dbReference>
<feature type="domain" description="HTH araC/xylS-type" evidence="5">
    <location>
        <begin position="205"/>
        <end position="304"/>
    </location>
</feature>
<evidence type="ECO:0000256" key="2">
    <source>
        <dbReference type="ARBA" id="ARBA00023125"/>
    </source>
</evidence>
<dbReference type="InterPro" id="IPR037923">
    <property type="entry name" value="HTH-like"/>
</dbReference>
<reference evidence="6 7" key="1">
    <citation type="submission" date="2020-04" db="EMBL/GenBank/DDBJ databases">
        <title>Novel Paenibacillus strain UniB2 isolated from commercial digestive syrup.</title>
        <authorList>
            <person name="Thorat V."/>
            <person name="Kirdat K."/>
            <person name="Tiwarekar B."/>
            <person name="Yadav A."/>
        </authorList>
    </citation>
    <scope>NUCLEOTIDE SEQUENCE [LARGE SCALE GENOMIC DNA]</scope>
    <source>
        <strain evidence="6 7">UniB2</strain>
    </source>
</reference>
<dbReference type="Proteomes" id="UP000502136">
    <property type="component" value="Chromosome"/>
</dbReference>
<dbReference type="PROSITE" id="PS01124">
    <property type="entry name" value="HTH_ARAC_FAMILY_2"/>
    <property type="match status" value="1"/>
</dbReference>
<dbReference type="InterPro" id="IPR003313">
    <property type="entry name" value="AraC-bd"/>
</dbReference>